<protein>
    <submittedName>
        <fullName evidence="4">SUMF1/EgtB/PvdO family nonheme iron enzyme</fullName>
    </submittedName>
</protein>
<dbReference type="InterPro" id="IPR005532">
    <property type="entry name" value="SUMF_dom"/>
</dbReference>
<dbReference type="InterPro" id="IPR051043">
    <property type="entry name" value="Sulfatase_Mod_Factor_Kinase"/>
</dbReference>
<feature type="region of interest" description="Disordered" evidence="1">
    <location>
        <begin position="278"/>
        <end position="297"/>
    </location>
</feature>
<evidence type="ECO:0000313" key="4">
    <source>
        <dbReference type="EMBL" id="MDG3002745.1"/>
    </source>
</evidence>
<evidence type="ECO:0000256" key="2">
    <source>
        <dbReference type="SAM" id="Phobius"/>
    </source>
</evidence>
<keyword evidence="2" id="KW-0472">Membrane</keyword>
<feature type="compositionally biased region" description="Pro residues" evidence="1">
    <location>
        <begin position="566"/>
        <end position="576"/>
    </location>
</feature>
<proteinExistence type="predicted"/>
<reference evidence="4 5" key="1">
    <citation type="submission" date="2023-03" db="EMBL/GenBank/DDBJ databases">
        <title>Paludisphaera mucosa sp. nov. a novel planctomycete from northern fen.</title>
        <authorList>
            <person name="Ivanova A."/>
        </authorList>
    </citation>
    <scope>NUCLEOTIDE SEQUENCE [LARGE SCALE GENOMIC DNA]</scope>
    <source>
        <strain evidence="4 5">Pla2</strain>
    </source>
</reference>
<dbReference type="InterPro" id="IPR016187">
    <property type="entry name" value="CTDL_fold"/>
</dbReference>
<dbReference type="PANTHER" id="PTHR23150">
    <property type="entry name" value="SULFATASE MODIFYING FACTOR 1, 2"/>
    <property type="match status" value="1"/>
</dbReference>
<feature type="compositionally biased region" description="Pro residues" evidence="1">
    <location>
        <begin position="22"/>
        <end position="38"/>
    </location>
</feature>
<dbReference type="Pfam" id="PF03781">
    <property type="entry name" value="FGE-sulfatase"/>
    <property type="match status" value="1"/>
</dbReference>
<comment type="caution">
    <text evidence="4">The sequence shown here is derived from an EMBL/GenBank/DDBJ whole genome shotgun (WGS) entry which is preliminary data.</text>
</comment>
<keyword evidence="2" id="KW-1133">Transmembrane helix</keyword>
<accession>A0ABT6F591</accession>
<evidence type="ECO:0000256" key="1">
    <source>
        <dbReference type="SAM" id="MobiDB-lite"/>
    </source>
</evidence>
<evidence type="ECO:0000259" key="3">
    <source>
        <dbReference type="Pfam" id="PF03781"/>
    </source>
</evidence>
<organism evidence="4 5">
    <name type="scientific">Paludisphaera mucosa</name>
    <dbReference type="NCBI Taxonomy" id="3030827"/>
    <lineage>
        <taxon>Bacteria</taxon>
        <taxon>Pseudomonadati</taxon>
        <taxon>Planctomycetota</taxon>
        <taxon>Planctomycetia</taxon>
        <taxon>Isosphaerales</taxon>
        <taxon>Isosphaeraceae</taxon>
        <taxon>Paludisphaera</taxon>
    </lineage>
</organism>
<dbReference type="PANTHER" id="PTHR23150:SF19">
    <property type="entry name" value="FORMYLGLYCINE-GENERATING ENZYME"/>
    <property type="match status" value="1"/>
</dbReference>
<feature type="domain" description="Sulfatase-modifying factor enzyme-like" evidence="3">
    <location>
        <begin position="330"/>
        <end position="549"/>
    </location>
</feature>
<dbReference type="EMBL" id="JARRAG010000001">
    <property type="protein sequence ID" value="MDG3002745.1"/>
    <property type="molecule type" value="Genomic_DNA"/>
</dbReference>
<dbReference type="SUPFAM" id="SSF56436">
    <property type="entry name" value="C-type lectin-like"/>
    <property type="match status" value="1"/>
</dbReference>
<dbReference type="Proteomes" id="UP001216907">
    <property type="component" value="Unassembled WGS sequence"/>
</dbReference>
<feature type="region of interest" description="Disordered" evidence="1">
    <location>
        <begin position="1"/>
        <end position="92"/>
    </location>
</feature>
<dbReference type="InterPro" id="IPR042095">
    <property type="entry name" value="SUMF_sf"/>
</dbReference>
<feature type="transmembrane region" description="Helical" evidence="2">
    <location>
        <begin position="125"/>
        <end position="143"/>
    </location>
</feature>
<keyword evidence="5" id="KW-1185">Reference proteome</keyword>
<name>A0ABT6F591_9BACT</name>
<dbReference type="Gene3D" id="3.90.1580.10">
    <property type="entry name" value="paralog of FGE (formylglycine-generating enzyme)"/>
    <property type="match status" value="1"/>
</dbReference>
<keyword evidence="2" id="KW-0812">Transmembrane</keyword>
<dbReference type="RefSeq" id="WP_277859109.1">
    <property type="nucleotide sequence ID" value="NZ_JARRAG010000001.1"/>
</dbReference>
<evidence type="ECO:0000313" key="5">
    <source>
        <dbReference type="Proteomes" id="UP001216907"/>
    </source>
</evidence>
<sequence length="593" mass="63556">MNGDAPDEYNLADLPESDQPEADPPPVKPTPPRAPGQPLPRMWKADPDDEPLPPATPSKSKAKAPEPPPQRRRSSSDDSGVGRKTGIKAKAELNDKGEKKVLIEDTPVLDTYETRQRIRVASGGLILFVVGLACYLVYSFFLYDPFPMGALPPEDGYVVETAPAVTKPDLESEARAMLARARESAKNGRTDEAVALLEQLAKGYKNTKTAAEAQEALKRPSQNMPLFLEGPTVAAAAPAPQPPTQPAPPPAVVDARPPTVEVRGNASLVPPVNPPETIAAPGGVAATVQPESPGELPDRRLPAGFAAKPGAGSDPSGWPLVILGDRDGAPMVFVPGGVFLMGEERDQQFASPEHKVRLSAYYIDQHEVTVGQFRRFLLETRYRGRPAMTWPLSDDKDKVEAEAKPMVMVNLADAAAFAEWAGKALPSEAQWEAAARTTDGRIYPWGDEPAQYAKKRAPRQVDAVMSFPEDKSPYEVFDLAGNVLEWTADVFDRGYYRTLAGQVVDDPVGPGARAGKYDVVVKGGKLGAASSREPIGPEKRLNYVGFRCALQVERSAARTETIAAPAPAPATAPAPTRPASNPATKAAQPVEPF</sequence>
<gene>
    <name evidence="4" type="ORF">PZE19_03000</name>
</gene>
<feature type="region of interest" description="Disordered" evidence="1">
    <location>
        <begin position="558"/>
        <end position="593"/>
    </location>
</feature>